<sequence>MSELEHQDKPSEGGKRRRSPRRKSRKGRKSRKVKRRTAKVGSKSNPYKNKTACMKGRRSGKVFFKRKGRVVSMKKKK</sequence>
<feature type="region of interest" description="Disordered" evidence="1">
    <location>
        <begin position="1"/>
        <end position="59"/>
    </location>
</feature>
<evidence type="ECO:0000313" key="2">
    <source>
        <dbReference type="EMBL" id="QHT05844.1"/>
    </source>
</evidence>
<protein>
    <submittedName>
        <fullName evidence="2">Uncharacterized protein</fullName>
    </submittedName>
</protein>
<name>A0A6C0CQ67_9ZZZZ</name>
<reference evidence="2" key="1">
    <citation type="journal article" date="2020" name="Nature">
        <title>Giant virus diversity and host interactions through global metagenomics.</title>
        <authorList>
            <person name="Schulz F."/>
            <person name="Roux S."/>
            <person name="Paez-Espino D."/>
            <person name="Jungbluth S."/>
            <person name="Walsh D.A."/>
            <person name="Denef V.J."/>
            <person name="McMahon K.D."/>
            <person name="Konstantinidis K.T."/>
            <person name="Eloe-Fadrosh E.A."/>
            <person name="Kyrpides N.C."/>
            <person name="Woyke T."/>
        </authorList>
    </citation>
    <scope>NUCLEOTIDE SEQUENCE</scope>
    <source>
        <strain evidence="2">GVMAG-M-3300021425-14</strain>
    </source>
</reference>
<proteinExistence type="predicted"/>
<accession>A0A6C0CQ67</accession>
<dbReference type="AlphaFoldDB" id="A0A6C0CQ67"/>
<evidence type="ECO:0000256" key="1">
    <source>
        <dbReference type="SAM" id="MobiDB-lite"/>
    </source>
</evidence>
<feature type="compositionally biased region" description="Basic and acidic residues" evidence="1">
    <location>
        <begin position="1"/>
        <end position="14"/>
    </location>
</feature>
<organism evidence="2">
    <name type="scientific">viral metagenome</name>
    <dbReference type="NCBI Taxonomy" id="1070528"/>
    <lineage>
        <taxon>unclassified sequences</taxon>
        <taxon>metagenomes</taxon>
        <taxon>organismal metagenomes</taxon>
    </lineage>
</organism>
<dbReference type="EMBL" id="MN739460">
    <property type="protein sequence ID" value="QHT05844.1"/>
    <property type="molecule type" value="Genomic_DNA"/>
</dbReference>
<feature type="compositionally biased region" description="Basic residues" evidence="1">
    <location>
        <begin position="15"/>
        <end position="38"/>
    </location>
</feature>